<evidence type="ECO:0000256" key="11">
    <source>
        <dbReference type="HAMAP-Rule" id="MF_00101"/>
    </source>
</evidence>
<dbReference type="PANTHER" id="PTHR12215">
    <property type="entry name" value="PHOSPHOPANTETHEINE TRANSFERASE"/>
    <property type="match status" value="1"/>
</dbReference>
<evidence type="ECO:0000256" key="9">
    <source>
        <dbReference type="ARBA" id="ARBA00023098"/>
    </source>
</evidence>
<comment type="subcellular location">
    <subcellularLocation>
        <location evidence="11">Cytoplasm</location>
    </subcellularLocation>
</comment>
<dbReference type="InterPro" id="IPR002582">
    <property type="entry name" value="ACPS"/>
</dbReference>
<dbReference type="EC" id="2.7.8.7" evidence="11"/>
<name>A0A1F4S2W8_UNCSA</name>
<evidence type="ECO:0000256" key="1">
    <source>
        <dbReference type="ARBA" id="ARBA00001946"/>
    </source>
</evidence>
<evidence type="ECO:0000256" key="2">
    <source>
        <dbReference type="ARBA" id="ARBA00010990"/>
    </source>
</evidence>
<keyword evidence="3 11" id="KW-0963">Cytoplasm</keyword>
<keyword evidence="9 11" id="KW-0443">Lipid metabolism</keyword>
<dbReference type="InterPro" id="IPR004568">
    <property type="entry name" value="Ppantetheine-prot_Trfase_dom"/>
</dbReference>
<keyword evidence="8 11" id="KW-0460">Magnesium</keyword>
<evidence type="ECO:0000256" key="8">
    <source>
        <dbReference type="ARBA" id="ARBA00022842"/>
    </source>
</evidence>
<evidence type="ECO:0000313" key="13">
    <source>
        <dbReference type="EMBL" id="OGC14717.1"/>
    </source>
</evidence>
<dbReference type="NCBIfam" id="TIGR00516">
    <property type="entry name" value="acpS"/>
    <property type="match status" value="1"/>
</dbReference>
<comment type="function">
    <text evidence="11">Transfers the 4'-phosphopantetheine moiety from coenzyme A to a Ser of acyl-carrier-protein.</text>
</comment>
<evidence type="ECO:0000256" key="5">
    <source>
        <dbReference type="ARBA" id="ARBA00022679"/>
    </source>
</evidence>
<feature type="binding site" evidence="11">
    <location>
        <position position="8"/>
    </location>
    <ligand>
        <name>Mg(2+)</name>
        <dbReference type="ChEBI" id="CHEBI:18420"/>
    </ligand>
</feature>
<dbReference type="InterPro" id="IPR050559">
    <property type="entry name" value="P-Pant_transferase_sf"/>
</dbReference>
<comment type="cofactor">
    <cofactor evidence="1 11">
        <name>Mg(2+)</name>
        <dbReference type="ChEBI" id="CHEBI:18420"/>
    </cofactor>
</comment>
<evidence type="ECO:0000313" key="14">
    <source>
        <dbReference type="Proteomes" id="UP000177905"/>
    </source>
</evidence>
<evidence type="ECO:0000256" key="3">
    <source>
        <dbReference type="ARBA" id="ARBA00022490"/>
    </source>
</evidence>
<dbReference type="GO" id="GO:0019878">
    <property type="term" value="P:lysine biosynthetic process via aminoadipic acid"/>
    <property type="evidence" value="ECO:0007669"/>
    <property type="project" value="TreeGrafter"/>
</dbReference>
<protein>
    <recommendedName>
        <fullName evidence="11">Holo-[acyl-carrier-protein] synthase</fullName>
        <shortName evidence="11">Holo-ACP synthase</shortName>
        <ecNumber evidence="11">2.7.8.7</ecNumber>
    </recommendedName>
    <alternativeName>
        <fullName evidence="11">4'-phosphopantetheinyl transferase AcpS</fullName>
    </alternativeName>
</protein>
<proteinExistence type="inferred from homology"/>
<evidence type="ECO:0000256" key="4">
    <source>
        <dbReference type="ARBA" id="ARBA00022516"/>
    </source>
</evidence>
<keyword evidence="5 11" id="KW-0808">Transferase</keyword>
<keyword evidence="6 11" id="KW-0479">Metal-binding</keyword>
<dbReference type="PANTHER" id="PTHR12215:SF10">
    <property type="entry name" value="L-AMINOADIPATE-SEMIALDEHYDE DEHYDROGENASE-PHOSPHOPANTETHEINYL TRANSFERASE"/>
    <property type="match status" value="1"/>
</dbReference>
<dbReference type="GO" id="GO:0008897">
    <property type="term" value="F:holo-[acyl-carrier-protein] synthase activity"/>
    <property type="evidence" value="ECO:0007669"/>
    <property type="project" value="UniProtKB-UniRule"/>
</dbReference>
<comment type="catalytic activity">
    <reaction evidence="11">
        <text>apo-[ACP] + CoA = holo-[ACP] + adenosine 3',5'-bisphosphate + H(+)</text>
        <dbReference type="Rhea" id="RHEA:12068"/>
        <dbReference type="Rhea" id="RHEA-COMP:9685"/>
        <dbReference type="Rhea" id="RHEA-COMP:9690"/>
        <dbReference type="ChEBI" id="CHEBI:15378"/>
        <dbReference type="ChEBI" id="CHEBI:29999"/>
        <dbReference type="ChEBI" id="CHEBI:57287"/>
        <dbReference type="ChEBI" id="CHEBI:58343"/>
        <dbReference type="ChEBI" id="CHEBI:64479"/>
        <dbReference type="EC" id="2.7.8.7"/>
    </reaction>
</comment>
<dbReference type="Proteomes" id="UP000177905">
    <property type="component" value="Unassembled WGS sequence"/>
</dbReference>
<feature type="domain" description="4'-phosphopantetheinyl transferase" evidence="12">
    <location>
        <begin position="4"/>
        <end position="120"/>
    </location>
</feature>
<reference evidence="13 14" key="1">
    <citation type="journal article" date="2016" name="Nat. Commun.">
        <title>Thousands of microbial genomes shed light on interconnected biogeochemical processes in an aquifer system.</title>
        <authorList>
            <person name="Anantharaman K."/>
            <person name="Brown C.T."/>
            <person name="Hug L.A."/>
            <person name="Sharon I."/>
            <person name="Castelle C.J."/>
            <person name="Probst A.J."/>
            <person name="Thomas B.C."/>
            <person name="Singh A."/>
            <person name="Wilkins M.J."/>
            <person name="Karaoz U."/>
            <person name="Brodie E.L."/>
            <person name="Williams K.H."/>
            <person name="Hubbard S.S."/>
            <person name="Banfield J.F."/>
        </authorList>
    </citation>
    <scope>NUCLEOTIDE SEQUENCE [LARGE SCALE GENOMIC DNA]</scope>
</reference>
<evidence type="ECO:0000256" key="6">
    <source>
        <dbReference type="ARBA" id="ARBA00022723"/>
    </source>
</evidence>
<dbReference type="NCBIfam" id="TIGR00556">
    <property type="entry name" value="pantethn_trn"/>
    <property type="match status" value="1"/>
</dbReference>
<dbReference type="Pfam" id="PF01648">
    <property type="entry name" value="ACPS"/>
    <property type="match status" value="1"/>
</dbReference>
<comment type="similarity">
    <text evidence="2">Belongs to the P-Pant transferase superfamily. Gsp/Sfp/HetI/AcpT family.</text>
</comment>
<keyword evidence="10 11" id="KW-0275">Fatty acid biosynthesis</keyword>
<keyword evidence="4 11" id="KW-0444">Lipid biosynthesis</keyword>
<evidence type="ECO:0000256" key="7">
    <source>
        <dbReference type="ARBA" id="ARBA00022832"/>
    </source>
</evidence>
<dbReference type="InterPro" id="IPR008278">
    <property type="entry name" value="4-PPantetheinyl_Trfase_dom"/>
</dbReference>
<comment type="caution">
    <text evidence="13">The sequence shown here is derived from an EMBL/GenBank/DDBJ whole genome shotgun (WGS) entry which is preliminary data.</text>
</comment>
<organism evidence="13 14">
    <name type="scientific">candidate division WOR-1 bacterium RIFOXYB2_FULL_36_35</name>
    <dbReference type="NCBI Taxonomy" id="1802578"/>
    <lineage>
        <taxon>Bacteria</taxon>
        <taxon>Bacillati</taxon>
        <taxon>Saganbacteria</taxon>
    </lineage>
</organism>
<gene>
    <name evidence="11" type="primary">acpS</name>
    <name evidence="13" type="ORF">A2290_00400</name>
</gene>
<dbReference type="HAMAP" id="MF_00101">
    <property type="entry name" value="AcpS"/>
    <property type="match status" value="1"/>
</dbReference>
<dbReference type="EMBL" id="MEUA01000032">
    <property type="protein sequence ID" value="OGC14717.1"/>
    <property type="molecule type" value="Genomic_DNA"/>
</dbReference>
<accession>A0A1F4S2W8</accession>
<dbReference type="GO" id="GO:0005829">
    <property type="term" value="C:cytosol"/>
    <property type="evidence" value="ECO:0007669"/>
    <property type="project" value="TreeGrafter"/>
</dbReference>
<dbReference type="Gene3D" id="3.90.470.20">
    <property type="entry name" value="4'-phosphopantetheinyl transferase domain"/>
    <property type="match status" value="1"/>
</dbReference>
<keyword evidence="7 11" id="KW-0276">Fatty acid metabolism</keyword>
<feature type="binding site" evidence="11">
    <location>
        <position position="58"/>
    </location>
    <ligand>
        <name>Mg(2+)</name>
        <dbReference type="ChEBI" id="CHEBI:18420"/>
    </ligand>
</feature>
<evidence type="ECO:0000259" key="12">
    <source>
        <dbReference type="Pfam" id="PF01648"/>
    </source>
</evidence>
<comment type="similarity">
    <text evidence="11">Belongs to the P-Pant transferase superfamily. AcpS family.</text>
</comment>
<dbReference type="GO" id="GO:0000287">
    <property type="term" value="F:magnesium ion binding"/>
    <property type="evidence" value="ECO:0007669"/>
    <property type="project" value="UniProtKB-UniRule"/>
</dbReference>
<dbReference type="AlphaFoldDB" id="A0A1F4S2W8"/>
<dbReference type="SUPFAM" id="SSF56214">
    <property type="entry name" value="4'-phosphopantetheinyl transferase"/>
    <property type="match status" value="1"/>
</dbReference>
<sequence>MIKGIGIDIIEIERIGKAIKSYGNNFLNKVFTEKEISYCTRRKNLGIHEFAVRFSAKEAYSKAIGVGILGLGRGKQGIKWKDVEVGNDSLGKPFLIFNGKILKKAQLSLSHSKDYAIAAVYVEK</sequence>
<dbReference type="InterPro" id="IPR037143">
    <property type="entry name" value="4-PPantetheinyl_Trfase_dom_sf"/>
</dbReference>
<evidence type="ECO:0000256" key="10">
    <source>
        <dbReference type="ARBA" id="ARBA00023160"/>
    </source>
</evidence>
<dbReference type="GO" id="GO:0006633">
    <property type="term" value="P:fatty acid biosynthetic process"/>
    <property type="evidence" value="ECO:0007669"/>
    <property type="project" value="UniProtKB-UniRule"/>
</dbReference>